<dbReference type="AlphaFoldDB" id="A0A150M000"/>
<evidence type="ECO:0000259" key="1">
    <source>
        <dbReference type="Pfam" id="PF07969"/>
    </source>
</evidence>
<dbReference type="SUPFAM" id="SSF51338">
    <property type="entry name" value="Composite domain of metallo-dependent hydrolases"/>
    <property type="match status" value="1"/>
</dbReference>
<dbReference type="GO" id="GO:0016810">
    <property type="term" value="F:hydrolase activity, acting on carbon-nitrogen (but not peptide) bonds"/>
    <property type="evidence" value="ECO:0007669"/>
    <property type="project" value="InterPro"/>
</dbReference>
<reference evidence="2 3" key="1">
    <citation type="submission" date="2016-01" db="EMBL/GenBank/DDBJ databases">
        <title>Draft Genome Sequences of Seven Thermophilic Sporeformers Isolated from Foods.</title>
        <authorList>
            <person name="Berendsen E.M."/>
            <person name="Wells-Bennik M.H."/>
            <person name="Krawcyk A.O."/>
            <person name="De Jong A."/>
            <person name="Holsappel S."/>
            <person name="Eijlander R.T."/>
            <person name="Kuipers O.P."/>
        </authorList>
    </citation>
    <scope>NUCLEOTIDE SEQUENCE [LARGE SCALE GENOMIC DNA]</scope>
    <source>
        <strain evidence="2 3">B4135</strain>
    </source>
</reference>
<name>A0A150M000_9BACI</name>
<proteinExistence type="predicted"/>
<dbReference type="PATRIC" id="fig|301148.3.peg.3940"/>
<accession>A0A150M000</accession>
<sequence>MGILWTKGNIYTMEKEGEKVEAVFTSEGKILGVGKEEDLLHDFGRDVRQVVDLRGKTMLPGFVDSHIHLIGLGESLLRPDLARCGSKREVLQTIKEYASRLEEGEWLIGEGWNENAWSDSREITKEDLDRVVPDRPVLLKRICRHSAVVNSKVLALAGITGETENPPGGEIGKRNGEPTGVLKDAALDLIAPLVPKPSLPFLKRALKLAVQTCRRYGLTGVHTEDLNYYGSFRDTYRAFQEVLQEEEFLFRAHLLVHHGVIDEWHRAGFRYLRGGGNVEFGAMKIFADGSLGSRTALLSGPYKDDPANRGIGVHSLPELKELVRKARELNTAVAIHAIGDLAAEWAIEAMEENPAPEGMRDRLIHAQVLREDLLERLKKLPVVIDVQPRFLLSDYPWVLDRVDRERSPLLYAWKSLLKAGLAVAGGSDAPIEPVNPMEGIYAAVTRALPDRPDEAYDPGERLSVFEAVSLYTSGSARACLREGTRGKIKPGYDADFTILNKNIFEIPAEEILDVEVCGTVIGGKIVYGAEDGIKAGT</sequence>
<dbReference type="PANTHER" id="PTHR22642:SF2">
    <property type="entry name" value="PROTEIN LONG AFTER FAR-RED 3"/>
    <property type="match status" value="1"/>
</dbReference>
<gene>
    <name evidence="2" type="ORF">B4135_2436</name>
</gene>
<dbReference type="InterPro" id="IPR011059">
    <property type="entry name" value="Metal-dep_hydrolase_composite"/>
</dbReference>
<dbReference type="CDD" id="cd01300">
    <property type="entry name" value="YtcJ_like"/>
    <property type="match status" value="1"/>
</dbReference>
<dbReference type="InterPro" id="IPR033932">
    <property type="entry name" value="YtcJ-like"/>
</dbReference>
<dbReference type="Pfam" id="PF07969">
    <property type="entry name" value="Amidohydro_3"/>
    <property type="match status" value="1"/>
</dbReference>
<comment type="caution">
    <text evidence="2">The sequence shown here is derived from an EMBL/GenBank/DDBJ whole genome shotgun (WGS) entry which is preliminary data.</text>
</comment>
<dbReference type="SUPFAM" id="SSF51556">
    <property type="entry name" value="Metallo-dependent hydrolases"/>
    <property type="match status" value="1"/>
</dbReference>
<feature type="domain" description="Amidohydrolase 3" evidence="1">
    <location>
        <begin position="49"/>
        <end position="527"/>
    </location>
</feature>
<evidence type="ECO:0000313" key="3">
    <source>
        <dbReference type="Proteomes" id="UP000075683"/>
    </source>
</evidence>
<dbReference type="Gene3D" id="3.20.20.140">
    <property type="entry name" value="Metal-dependent hydrolases"/>
    <property type="match status" value="1"/>
</dbReference>
<dbReference type="EMBL" id="LQYT01000053">
    <property type="protein sequence ID" value="KYD17765.1"/>
    <property type="molecule type" value="Genomic_DNA"/>
</dbReference>
<dbReference type="STRING" id="301148.B4135_2436"/>
<dbReference type="Gene3D" id="2.30.40.10">
    <property type="entry name" value="Urease, subunit C, domain 1"/>
    <property type="match status" value="1"/>
</dbReference>
<dbReference type="OrthoDB" id="9767366at2"/>
<dbReference type="Proteomes" id="UP000075683">
    <property type="component" value="Unassembled WGS sequence"/>
</dbReference>
<dbReference type="PANTHER" id="PTHR22642">
    <property type="entry name" value="IMIDAZOLONEPROPIONASE"/>
    <property type="match status" value="1"/>
</dbReference>
<organism evidence="2 3">
    <name type="scientific">Caldibacillus debilis</name>
    <dbReference type="NCBI Taxonomy" id="301148"/>
    <lineage>
        <taxon>Bacteria</taxon>
        <taxon>Bacillati</taxon>
        <taxon>Bacillota</taxon>
        <taxon>Bacilli</taxon>
        <taxon>Bacillales</taxon>
        <taxon>Bacillaceae</taxon>
        <taxon>Caldibacillus</taxon>
    </lineage>
</organism>
<evidence type="ECO:0000313" key="2">
    <source>
        <dbReference type="EMBL" id="KYD17765.1"/>
    </source>
</evidence>
<dbReference type="InterPro" id="IPR013108">
    <property type="entry name" value="Amidohydro_3"/>
</dbReference>
<dbReference type="RefSeq" id="WP_061569126.1">
    <property type="nucleotide sequence ID" value="NZ_LQYT01000053.1"/>
</dbReference>
<dbReference type="Gene3D" id="3.10.310.70">
    <property type="match status" value="1"/>
</dbReference>
<dbReference type="InterPro" id="IPR032466">
    <property type="entry name" value="Metal_Hydrolase"/>
</dbReference>
<protein>
    <recommendedName>
        <fullName evidence="1">Amidohydrolase 3 domain-containing protein</fullName>
    </recommendedName>
</protein>